<feature type="chain" id="PRO_5041967730" evidence="1">
    <location>
        <begin position="24"/>
        <end position="158"/>
    </location>
</feature>
<protein>
    <submittedName>
        <fullName evidence="2">Uncharacterized protein</fullName>
    </submittedName>
</protein>
<accession>A0AAD7SFK5</accession>
<keyword evidence="3" id="KW-1185">Reference proteome</keyword>
<evidence type="ECO:0000256" key="1">
    <source>
        <dbReference type="SAM" id="SignalP"/>
    </source>
</evidence>
<organism evidence="2 3">
    <name type="scientific">Aldrovandia affinis</name>
    <dbReference type="NCBI Taxonomy" id="143900"/>
    <lineage>
        <taxon>Eukaryota</taxon>
        <taxon>Metazoa</taxon>
        <taxon>Chordata</taxon>
        <taxon>Craniata</taxon>
        <taxon>Vertebrata</taxon>
        <taxon>Euteleostomi</taxon>
        <taxon>Actinopterygii</taxon>
        <taxon>Neopterygii</taxon>
        <taxon>Teleostei</taxon>
        <taxon>Notacanthiformes</taxon>
        <taxon>Halosauridae</taxon>
        <taxon>Aldrovandia</taxon>
    </lineage>
</organism>
<comment type="caution">
    <text evidence="2">The sequence shown here is derived from an EMBL/GenBank/DDBJ whole genome shotgun (WGS) entry which is preliminary data.</text>
</comment>
<dbReference type="AlphaFoldDB" id="A0AAD7SFK5"/>
<name>A0AAD7SFK5_9TELE</name>
<gene>
    <name evidence="2" type="ORF">AAFF_G00378710</name>
</gene>
<reference evidence="2" key="1">
    <citation type="journal article" date="2023" name="Science">
        <title>Genome structures resolve the early diversification of teleost fishes.</title>
        <authorList>
            <person name="Parey E."/>
            <person name="Louis A."/>
            <person name="Montfort J."/>
            <person name="Bouchez O."/>
            <person name="Roques C."/>
            <person name="Iampietro C."/>
            <person name="Lluch J."/>
            <person name="Castinel A."/>
            <person name="Donnadieu C."/>
            <person name="Desvignes T."/>
            <person name="Floi Bucao C."/>
            <person name="Jouanno E."/>
            <person name="Wen M."/>
            <person name="Mejri S."/>
            <person name="Dirks R."/>
            <person name="Jansen H."/>
            <person name="Henkel C."/>
            <person name="Chen W.J."/>
            <person name="Zahm M."/>
            <person name="Cabau C."/>
            <person name="Klopp C."/>
            <person name="Thompson A.W."/>
            <person name="Robinson-Rechavi M."/>
            <person name="Braasch I."/>
            <person name="Lecointre G."/>
            <person name="Bobe J."/>
            <person name="Postlethwait J.H."/>
            <person name="Berthelot C."/>
            <person name="Roest Crollius H."/>
            <person name="Guiguen Y."/>
        </authorList>
    </citation>
    <scope>NUCLEOTIDE SEQUENCE</scope>
    <source>
        <strain evidence="2">NC1722</strain>
    </source>
</reference>
<evidence type="ECO:0000313" key="2">
    <source>
        <dbReference type="EMBL" id="KAJ8401554.1"/>
    </source>
</evidence>
<sequence length="158" mass="18194">MENENKIFLQLLFLLNSAWYANCRESRVTQDGELVPITCDLKNPSKVIWFHLGKTGMDFIGFVYKGVVTYTRNITSKDTGFDIMSKERMEIKFNKERYIGIYGCSTISDNKLIFGNTITLVGSPDPITTISPRHNPHSTKYHNNPLYVQNGEEDRFSR</sequence>
<dbReference type="Proteomes" id="UP001221898">
    <property type="component" value="Unassembled WGS sequence"/>
</dbReference>
<dbReference type="EMBL" id="JAINUG010000069">
    <property type="protein sequence ID" value="KAJ8401554.1"/>
    <property type="molecule type" value="Genomic_DNA"/>
</dbReference>
<proteinExistence type="predicted"/>
<evidence type="ECO:0000313" key="3">
    <source>
        <dbReference type="Proteomes" id="UP001221898"/>
    </source>
</evidence>
<feature type="signal peptide" evidence="1">
    <location>
        <begin position="1"/>
        <end position="23"/>
    </location>
</feature>
<keyword evidence="1" id="KW-0732">Signal</keyword>